<keyword evidence="2" id="KW-0812">Transmembrane</keyword>
<feature type="region of interest" description="Disordered" evidence="1">
    <location>
        <begin position="270"/>
        <end position="291"/>
    </location>
</feature>
<accession>G7YWJ0</accession>
<keyword evidence="2" id="KW-1133">Transmembrane helix</keyword>
<gene>
    <name evidence="3" type="ORF">CLF_112527</name>
</gene>
<evidence type="ECO:0000256" key="1">
    <source>
        <dbReference type="SAM" id="MobiDB-lite"/>
    </source>
</evidence>
<organism evidence="3 4">
    <name type="scientific">Clonorchis sinensis</name>
    <name type="common">Chinese liver fluke</name>
    <dbReference type="NCBI Taxonomy" id="79923"/>
    <lineage>
        <taxon>Eukaryota</taxon>
        <taxon>Metazoa</taxon>
        <taxon>Spiralia</taxon>
        <taxon>Lophotrochozoa</taxon>
        <taxon>Platyhelminthes</taxon>
        <taxon>Trematoda</taxon>
        <taxon>Digenea</taxon>
        <taxon>Opisthorchiida</taxon>
        <taxon>Opisthorchiata</taxon>
        <taxon>Opisthorchiidae</taxon>
        <taxon>Clonorchis</taxon>
    </lineage>
</organism>
<feature type="transmembrane region" description="Helical" evidence="2">
    <location>
        <begin position="38"/>
        <end position="62"/>
    </location>
</feature>
<reference key="2">
    <citation type="submission" date="2011-10" db="EMBL/GenBank/DDBJ databases">
        <title>The genome and transcriptome sequence of Clonorchis sinensis provide insights into the carcinogenic liver fluke.</title>
        <authorList>
            <person name="Wang X."/>
            <person name="Huang Y."/>
            <person name="Chen W."/>
            <person name="Liu H."/>
            <person name="Guo L."/>
            <person name="Chen Y."/>
            <person name="Luo F."/>
            <person name="Zhou W."/>
            <person name="Sun J."/>
            <person name="Mao Q."/>
            <person name="Liang P."/>
            <person name="Zhou C."/>
            <person name="Tian Y."/>
            <person name="Men J."/>
            <person name="Lv X."/>
            <person name="Huang L."/>
            <person name="Zhou J."/>
            <person name="Hu Y."/>
            <person name="Li R."/>
            <person name="Zhang F."/>
            <person name="Lei H."/>
            <person name="Li X."/>
            <person name="Hu X."/>
            <person name="Liang C."/>
            <person name="Xu J."/>
            <person name="Wu Z."/>
            <person name="Yu X."/>
        </authorList>
    </citation>
    <scope>NUCLEOTIDE SEQUENCE</scope>
    <source>
        <strain>Henan</strain>
    </source>
</reference>
<evidence type="ECO:0000256" key="2">
    <source>
        <dbReference type="SAM" id="Phobius"/>
    </source>
</evidence>
<name>G7YWJ0_CLOSI</name>
<dbReference type="Proteomes" id="UP000008909">
    <property type="component" value="Unassembled WGS sequence"/>
</dbReference>
<keyword evidence="2" id="KW-0472">Membrane</keyword>
<sequence length="291" mass="33226">MNHQPRQRWRHYAEAKYIVLWKVVKHACIVMRSCSANVYVLVHIGTPISVVVSMLVIVSIIIKCTFVQGIREALRTFGPIAVSVCDDGSLNLLPFTWRVIRKGQEGCTLLVILSCPSSSELTDEDFKTAKLRRLKLPISRIFGSSWMGGATCTLWDHQDTTILQKVMVYDNHYGRKSERHPMSRGKFCTETGKVSQVDHIVNDNGELKERSWRTRLTLGSVTAARLAVMKHTTVQVFVPRPPPGLRCHRRLVVSCRRRGMAQQDFHLNDQRLNDRYGPPGFQYPEPNYHSV</sequence>
<proteinExistence type="predicted"/>
<protein>
    <submittedName>
        <fullName evidence="3">Uncharacterized protein</fullName>
    </submittedName>
</protein>
<dbReference type="EMBL" id="DF144659">
    <property type="protein sequence ID" value="GAA57320.1"/>
    <property type="molecule type" value="Genomic_DNA"/>
</dbReference>
<dbReference type="AlphaFoldDB" id="G7YWJ0"/>
<evidence type="ECO:0000313" key="3">
    <source>
        <dbReference type="EMBL" id="GAA57320.1"/>
    </source>
</evidence>
<keyword evidence="4" id="KW-1185">Reference proteome</keyword>
<reference evidence="3" key="1">
    <citation type="journal article" date="2011" name="Genome Biol.">
        <title>The draft genome of the carcinogenic human liver fluke Clonorchis sinensis.</title>
        <authorList>
            <person name="Wang X."/>
            <person name="Chen W."/>
            <person name="Huang Y."/>
            <person name="Sun J."/>
            <person name="Men J."/>
            <person name="Liu H."/>
            <person name="Luo F."/>
            <person name="Guo L."/>
            <person name="Lv X."/>
            <person name="Deng C."/>
            <person name="Zhou C."/>
            <person name="Fan Y."/>
            <person name="Li X."/>
            <person name="Huang L."/>
            <person name="Hu Y."/>
            <person name="Liang C."/>
            <person name="Hu X."/>
            <person name="Xu J."/>
            <person name="Yu X."/>
        </authorList>
    </citation>
    <scope>NUCLEOTIDE SEQUENCE [LARGE SCALE GENOMIC DNA]</scope>
    <source>
        <strain evidence="3">Henan</strain>
    </source>
</reference>
<evidence type="ECO:0000313" key="4">
    <source>
        <dbReference type="Proteomes" id="UP000008909"/>
    </source>
</evidence>